<dbReference type="PRINTS" id="PR00745">
    <property type="entry name" value="GLHYDRLASE39"/>
</dbReference>
<dbReference type="SUPFAM" id="SSF51182">
    <property type="entry name" value="RmlC-like cupins"/>
    <property type="match status" value="1"/>
</dbReference>
<name>A0ABQ0BDE5_9FIRM</name>
<dbReference type="CDD" id="cd02208">
    <property type="entry name" value="cupin_RmlC-like"/>
    <property type="match status" value="1"/>
</dbReference>
<gene>
    <name evidence="8" type="ORF">K040078D81_35940</name>
</gene>
<dbReference type="RefSeq" id="WP_390407228.1">
    <property type="nucleotide sequence ID" value="NZ_BAABYW010000001.1"/>
</dbReference>
<keyword evidence="3" id="KW-0805">Transcription regulation</keyword>
<dbReference type="Pfam" id="PF12833">
    <property type="entry name" value="HTH_18"/>
    <property type="match status" value="1"/>
</dbReference>
<evidence type="ECO:0000256" key="2">
    <source>
        <dbReference type="ARBA" id="ARBA00022801"/>
    </source>
</evidence>
<protein>
    <recommendedName>
        <fullName evidence="7">HTH araC/xylS-type domain-containing protein</fullName>
    </recommendedName>
</protein>
<dbReference type="Gene3D" id="3.20.20.80">
    <property type="entry name" value="Glycosidases"/>
    <property type="match status" value="1"/>
</dbReference>
<dbReference type="Gene3D" id="2.60.40.1500">
    <property type="entry name" value="Glycosyl hydrolase domain, family 39"/>
    <property type="match status" value="1"/>
</dbReference>
<keyword evidence="4" id="KW-0238">DNA-binding</keyword>
<dbReference type="InterPro" id="IPR017853">
    <property type="entry name" value="GH"/>
</dbReference>
<proteinExistence type="inferred from homology"/>
<dbReference type="InterPro" id="IPR013096">
    <property type="entry name" value="Cupin_2"/>
</dbReference>
<dbReference type="PANTHER" id="PTHR43280">
    <property type="entry name" value="ARAC-FAMILY TRANSCRIPTIONAL REGULATOR"/>
    <property type="match status" value="1"/>
</dbReference>
<dbReference type="SMART" id="SM00342">
    <property type="entry name" value="HTH_ARAC"/>
    <property type="match status" value="1"/>
</dbReference>
<keyword evidence="9" id="KW-1185">Reference proteome</keyword>
<dbReference type="EMBL" id="BAABYW010000001">
    <property type="protein sequence ID" value="GAA6409477.1"/>
    <property type="molecule type" value="Genomic_DNA"/>
</dbReference>
<evidence type="ECO:0000259" key="7">
    <source>
        <dbReference type="PROSITE" id="PS01124"/>
    </source>
</evidence>
<dbReference type="InterPro" id="IPR009057">
    <property type="entry name" value="Homeodomain-like_sf"/>
</dbReference>
<reference evidence="8 9" key="1">
    <citation type="submission" date="2024-04" db="EMBL/GenBank/DDBJ databases">
        <title>Defined microbial consortia suppress multidrug-resistant proinflammatory Enterobacteriaceae via ecological control.</title>
        <authorList>
            <person name="Furuichi M."/>
            <person name="Kawaguchi T."/>
            <person name="Pust M."/>
            <person name="Yasuma K."/>
            <person name="Plichta D."/>
            <person name="Hasegawa N."/>
            <person name="Ohya T."/>
            <person name="Bhattarai S."/>
            <person name="Sasajima S."/>
            <person name="Aoto Y."/>
            <person name="Tuganbaev T."/>
            <person name="Yaginuma M."/>
            <person name="Ueda M."/>
            <person name="Okahashi N."/>
            <person name="Amafuji K."/>
            <person name="Kiridooshi Y."/>
            <person name="Sugita K."/>
            <person name="Strazar M."/>
            <person name="Skelly A."/>
            <person name="Suda W."/>
            <person name="Hattori M."/>
            <person name="Nakamoto N."/>
            <person name="Caballero S."/>
            <person name="Norman J."/>
            <person name="Olle B."/>
            <person name="Tanoue T."/>
            <person name="Arita M."/>
            <person name="Bucci V."/>
            <person name="Atarashi K."/>
            <person name="Xavier R."/>
            <person name="Honda K."/>
        </authorList>
    </citation>
    <scope>NUCLEOTIDE SEQUENCE [LARGE SCALE GENOMIC DNA]</scope>
    <source>
        <strain evidence="9">k04-0078-D8-1</strain>
    </source>
</reference>
<dbReference type="Pfam" id="PF07883">
    <property type="entry name" value="Cupin_2"/>
    <property type="match status" value="1"/>
</dbReference>
<dbReference type="SUPFAM" id="SSF51445">
    <property type="entry name" value="(Trans)glycosidases"/>
    <property type="match status" value="1"/>
</dbReference>
<dbReference type="InterPro" id="IPR049166">
    <property type="entry name" value="GH39_cat"/>
</dbReference>
<dbReference type="InterPro" id="IPR018060">
    <property type="entry name" value="HTH_AraC"/>
</dbReference>
<dbReference type="SUPFAM" id="SSF46689">
    <property type="entry name" value="Homeodomain-like"/>
    <property type="match status" value="2"/>
</dbReference>
<dbReference type="InterPro" id="IPR000514">
    <property type="entry name" value="Glyco_hydro_39"/>
</dbReference>
<dbReference type="Gene3D" id="1.10.10.60">
    <property type="entry name" value="Homeodomain-like"/>
    <property type="match status" value="2"/>
</dbReference>
<comment type="similarity">
    <text evidence="1">Belongs to the glycosyl hydrolase 39 family.</text>
</comment>
<keyword evidence="5" id="KW-0804">Transcription</keyword>
<evidence type="ECO:0000256" key="5">
    <source>
        <dbReference type="ARBA" id="ARBA00023163"/>
    </source>
</evidence>
<evidence type="ECO:0000256" key="6">
    <source>
        <dbReference type="ARBA" id="ARBA00023295"/>
    </source>
</evidence>
<organism evidence="8 9">
    <name type="scientific">Blautia hominis</name>
    <dbReference type="NCBI Taxonomy" id="2025493"/>
    <lineage>
        <taxon>Bacteria</taxon>
        <taxon>Bacillati</taxon>
        <taxon>Bacillota</taxon>
        <taxon>Clostridia</taxon>
        <taxon>Lachnospirales</taxon>
        <taxon>Lachnospiraceae</taxon>
        <taxon>Blautia</taxon>
    </lineage>
</organism>
<comment type="caution">
    <text evidence="8">The sequence shown here is derived from an EMBL/GenBank/DDBJ whole genome shotgun (WGS) entry which is preliminary data.</text>
</comment>
<dbReference type="Pfam" id="PF01229">
    <property type="entry name" value="Glyco_hydro_39"/>
    <property type="match status" value="1"/>
</dbReference>
<sequence>MKNFFVPEHAVMDFEFYDNKKVQMHFHQNVELFFLLEGKGTLFLDEGEIALDTGSYFVVNANRRHAFEAEEDVLYICLHINFNILNFYIDMNRVIFMCDSNAVKHDTDKKIRDSLTKMINCYFAKSGTGQVHLTTFYYELLDILLNSCVVYGDDERFSSRKSAEQDRLNRIVNYVYSNYHNEISLNDLADQLFLSTTYLSKYIKDRLGMNFTDYVNNIRLYHAVEEVRGTDKKMTHIAMDNGFPNITAFNKAFKKIYDMTPMEFREREKHNHEKAGNDVAKNAQISQKARSYLKNQEEQHRIPEGAEQEIQYVFADAYEQSVYNKYWNKLINIGYMSDLLLSDSQQHVVFLKEKLHFEYVRFWDIYGEALHLNIAEHGESYNFGTMDKVFDFLHQNGIYPYIELGFKPLMLVESLDGFLVSKEREILFQSAEEYDAFLRAFLKHYANRYGIEEVEKWKFEQWKDTRLTDNNFQGYFELFETAYQAVKSVSPNIQIGGGSIHRSYDEPIVENLLVQWKKRMMYPDFITIYSYPYKTGDAGQAIDRRRSQNPDYLREQIETVRDILTRIGMHVKELHVTEWSMTVSNRNPMNDSCYKGAYVMKNIMDNMGKADMLGYWLGSDIFSQHSDTTGILNGGVGLLSRDGIKKPSCFAYEFMNHMGKYMIGKTGNTLVTSNGKDNYFIAAHNYKQPGYKYYTIPENEINIQEMEQYFDDLKEKEISCQIKNVRNGSYRVRVEKINVLEGSALDEWIRLGKFNSLTVTDVEYLRQISIPKVNMWECRVTDSVLNFESVLNANEIQYIQLTYCF</sequence>
<evidence type="ECO:0000256" key="1">
    <source>
        <dbReference type="ARBA" id="ARBA00008875"/>
    </source>
</evidence>
<keyword evidence="2" id="KW-0378">Hydrolase</keyword>
<keyword evidence="6" id="KW-0326">Glycosidase</keyword>
<evidence type="ECO:0000313" key="9">
    <source>
        <dbReference type="Proteomes" id="UP001600943"/>
    </source>
</evidence>
<evidence type="ECO:0000256" key="3">
    <source>
        <dbReference type="ARBA" id="ARBA00023015"/>
    </source>
</evidence>
<dbReference type="PROSITE" id="PS01124">
    <property type="entry name" value="HTH_ARAC_FAMILY_2"/>
    <property type="match status" value="1"/>
</dbReference>
<dbReference type="Gene3D" id="2.60.120.10">
    <property type="entry name" value="Jelly Rolls"/>
    <property type="match status" value="1"/>
</dbReference>
<dbReference type="SUPFAM" id="SSF51011">
    <property type="entry name" value="Glycosyl hydrolase domain"/>
    <property type="match status" value="1"/>
</dbReference>
<feature type="domain" description="HTH araC/xylS-type" evidence="7">
    <location>
        <begin position="169"/>
        <end position="267"/>
    </location>
</feature>
<evidence type="ECO:0000313" key="8">
    <source>
        <dbReference type="EMBL" id="GAA6409477.1"/>
    </source>
</evidence>
<evidence type="ECO:0000256" key="4">
    <source>
        <dbReference type="ARBA" id="ARBA00023125"/>
    </source>
</evidence>
<accession>A0ABQ0BDE5</accession>
<dbReference type="Proteomes" id="UP001600943">
    <property type="component" value="Unassembled WGS sequence"/>
</dbReference>
<dbReference type="InterPro" id="IPR014710">
    <property type="entry name" value="RmlC-like_jellyroll"/>
</dbReference>
<dbReference type="InterPro" id="IPR011051">
    <property type="entry name" value="RmlC_Cupin_sf"/>
</dbReference>
<dbReference type="PANTHER" id="PTHR43280:SF2">
    <property type="entry name" value="HTH-TYPE TRANSCRIPTIONAL REGULATOR EXSA"/>
    <property type="match status" value="1"/>
</dbReference>